<feature type="transmembrane region" description="Helical" evidence="3">
    <location>
        <begin position="20"/>
        <end position="41"/>
    </location>
</feature>
<dbReference type="Gene3D" id="2.40.420.20">
    <property type="match status" value="1"/>
</dbReference>
<dbReference type="Gene3D" id="1.10.287.470">
    <property type="entry name" value="Helix hairpin bin"/>
    <property type="match status" value="1"/>
</dbReference>
<dbReference type="RefSeq" id="WP_091705814.1">
    <property type="nucleotide sequence ID" value="NZ_BMYN01000006.1"/>
</dbReference>
<name>A0A1I3WSP8_9GAMM</name>
<sequence>MSHPVDETAARPERGRAGPFKTAFVSVLIVLAGIALIWLIFKTEPTATRKDASRETAMLVDVQTVERGEYRPTIEVMGRVMPAREVTLSARVSGQVIEQAESFTPGRHVSEGEPLLRIDPADYEVALEQRRSELQQALADLELEKGQQAVARQEFELLGESIPADNEALILREPQLKQAQAAVASARAAVRQAELDLARTRIRAPFPAQVLSREVTRGSQVSTGESLGRLVATDRYWVEATVPMARLQWLQFDTTPGESGAQVSLRQDNAWPAGETRIGRLGQMVGELEDSTRMARVLITVDDPLALAAAKDKPPLILGSFLSAEIQARPLSDVVRLERNLVRRENTVWVMEDRKLAIREVGIAFEDETYAYIDSGLEDGDQVITNNLSSVVKGARLRLEGDSQ</sequence>
<gene>
    <name evidence="5" type="ORF">SAMN05216429_11092</name>
</gene>
<keyword evidence="3" id="KW-0472">Membrane</keyword>
<dbReference type="Pfam" id="PF25917">
    <property type="entry name" value="BSH_RND"/>
    <property type="match status" value="1"/>
</dbReference>
<dbReference type="GO" id="GO:1990281">
    <property type="term" value="C:efflux pump complex"/>
    <property type="evidence" value="ECO:0007669"/>
    <property type="project" value="TreeGrafter"/>
</dbReference>
<dbReference type="Gene3D" id="2.40.30.170">
    <property type="match status" value="1"/>
</dbReference>
<evidence type="ECO:0000259" key="4">
    <source>
        <dbReference type="Pfam" id="PF25917"/>
    </source>
</evidence>
<dbReference type="InterPro" id="IPR058625">
    <property type="entry name" value="MdtA-like_BSH"/>
</dbReference>
<evidence type="ECO:0000256" key="1">
    <source>
        <dbReference type="ARBA" id="ARBA00009477"/>
    </source>
</evidence>
<dbReference type="GO" id="GO:0015562">
    <property type="term" value="F:efflux transmembrane transporter activity"/>
    <property type="evidence" value="ECO:0007669"/>
    <property type="project" value="TreeGrafter"/>
</dbReference>
<dbReference type="AlphaFoldDB" id="A0A1I3WSP8"/>
<keyword evidence="3" id="KW-0812">Transmembrane</keyword>
<reference evidence="5 6" key="1">
    <citation type="submission" date="2016-10" db="EMBL/GenBank/DDBJ databases">
        <authorList>
            <person name="de Groot N.N."/>
        </authorList>
    </citation>
    <scope>NUCLEOTIDE SEQUENCE [LARGE SCALE GENOMIC DNA]</scope>
    <source>
        <strain evidence="5 6">IBRC-M 10445</strain>
    </source>
</reference>
<evidence type="ECO:0000313" key="5">
    <source>
        <dbReference type="EMBL" id="SFK09867.1"/>
    </source>
</evidence>
<evidence type="ECO:0000313" key="6">
    <source>
        <dbReference type="Proteomes" id="UP000199445"/>
    </source>
</evidence>
<comment type="similarity">
    <text evidence="1">Belongs to the membrane fusion protein (MFP) (TC 8.A.1) family.</text>
</comment>
<keyword evidence="6" id="KW-1185">Reference proteome</keyword>
<dbReference type="EMBL" id="FOSC01000010">
    <property type="protein sequence ID" value="SFK09867.1"/>
    <property type="molecule type" value="Genomic_DNA"/>
</dbReference>
<dbReference type="PANTHER" id="PTHR30469">
    <property type="entry name" value="MULTIDRUG RESISTANCE PROTEIN MDTA"/>
    <property type="match status" value="1"/>
</dbReference>
<dbReference type="Proteomes" id="UP000199445">
    <property type="component" value="Unassembled WGS sequence"/>
</dbReference>
<feature type="domain" description="Multidrug resistance protein MdtA-like barrel-sandwich hybrid" evidence="4">
    <location>
        <begin position="84"/>
        <end position="231"/>
    </location>
</feature>
<evidence type="ECO:0000256" key="2">
    <source>
        <dbReference type="ARBA" id="ARBA00023054"/>
    </source>
</evidence>
<accession>A0A1I3WSP8</accession>
<protein>
    <submittedName>
        <fullName evidence="5">RND family efflux transporter, MFP subunit</fullName>
    </submittedName>
</protein>
<dbReference type="PANTHER" id="PTHR30469:SF12">
    <property type="entry name" value="MULTIDRUG RESISTANCE PROTEIN MDTA"/>
    <property type="match status" value="1"/>
</dbReference>
<evidence type="ECO:0000256" key="3">
    <source>
        <dbReference type="SAM" id="Phobius"/>
    </source>
</evidence>
<proteinExistence type="inferred from homology"/>
<keyword evidence="2" id="KW-0175">Coiled coil</keyword>
<keyword evidence="3" id="KW-1133">Transmembrane helix</keyword>
<dbReference type="SUPFAM" id="SSF111369">
    <property type="entry name" value="HlyD-like secretion proteins"/>
    <property type="match status" value="1"/>
</dbReference>
<dbReference type="InterPro" id="IPR006143">
    <property type="entry name" value="RND_pump_MFP"/>
</dbReference>
<dbReference type="NCBIfam" id="TIGR01730">
    <property type="entry name" value="RND_mfp"/>
    <property type="match status" value="1"/>
</dbReference>
<organism evidence="5 6">
    <name type="scientific">Marinobacter persicus</name>
    <dbReference type="NCBI Taxonomy" id="930118"/>
    <lineage>
        <taxon>Bacteria</taxon>
        <taxon>Pseudomonadati</taxon>
        <taxon>Pseudomonadota</taxon>
        <taxon>Gammaproteobacteria</taxon>
        <taxon>Pseudomonadales</taxon>
        <taxon>Marinobacteraceae</taxon>
        <taxon>Marinobacter</taxon>
    </lineage>
</organism>
<dbReference type="Gene3D" id="2.40.50.100">
    <property type="match status" value="1"/>
</dbReference>
<dbReference type="OrthoDB" id="9781888at2"/>